<dbReference type="GO" id="GO:0006308">
    <property type="term" value="P:DNA catabolic process"/>
    <property type="evidence" value="ECO:0007669"/>
    <property type="project" value="InterPro"/>
</dbReference>
<sequence>MPGGNYVPTPEGDAMTFLDDCIAKVEDYRNQNDSTVTVSIRFIVHLVGDMHCPGHVKYPWYKSFKFTLSGKEYGLHNYWDEWALTLSNKWHYLEYGHQLDRCSKREKRDIAEGTPRDWLADSARECRVIYDWTKAGQTLSYEESRDFIIFSYEFAEAQVLKAGYRLAALLNRLFG</sequence>
<accession>A0AAE4LL83</accession>
<evidence type="ECO:0000256" key="6">
    <source>
        <dbReference type="ARBA" id="ARBA00023180"/>
    </source>
</evidence>
<dbReference type="Gene3D" id="1.10.575.10">
    <property type="entry name" value="P1 Nuclease"/>
    <property type="match status" value="1"/>
</dbReference>
<dbReference type="PANTHER" id="PTHR33146:SF26">
    <property type="entry name" value="ENDONUCLEASE 4"/>
    <property type="match status" value="1"/>
</dbReference>
<keyword evidence="1" id="KW-0540">Nuclease</keyword>
<dbReference type="PANTHER" id="PTHR33146">
    <property type="entry name" value="ENDONUCLEASE 4"/>
    <property type="match status" value="1"/>
</dbReference>
<proteinExistence type="predicted"/>
<dbReference type="GO" id="GO:0004519">
    <property type="term" value="F:endonuclease activity"/>
    <property type="evidence" value="ECO:0007669"/>
    <property type="project" value="UniProtKB-KW"/>
</dbReference>
<keyword evidence="4" id="KW-0378">Hydrolase</keyword>
<evidence type="ECO:0000256" key="2">
    <source>
        <dbReference type="ARBA" id="ARBA00022723"/>
    </source>
</evidence>
<comment type="caution">
    <text evidence="7">The sequence shown here is derived from an EMBL/GenBank/DDBJ whole genome shotgun (WGS) entry which is preliminary data.</text>
</comment>
<protein>
    <submittedName>
        <fullName evidence="7">S1/P1 nuclease</fullName>
    </submittedName>
</protein>
<keyword evidence="2" id="KW-0479">Metal-binding</keyword>
<dbReference type="RefSeq" id="WP_315976045.1">
    <property type="nucleotide sequence ID" value="NZ_JAWDES010000005.1"/>
</dbReference>
<dbReference type="AlphaFoldDB" id="A0AAE4LL83"/>
<dbReference type="GO" id="GO:0016788">
    <property type="term" value="F:hydrolase activity, acting on ester bonds"/>
    <property type="evidence" value="ECO:0007669"/>
    <property type="project" value="InterPro"/>
</dbReference>
<dbReference type="Proteomes" id="UP001181347">
    <property type="component" value="Unassembled WGS sequence"/>
</dbReference>
<keyword evidence="5" id="KW-1015">Disulfide bond</keyword>
<evidence type="ECO:0000313" key="7">
    <source>
        <dbReference type="EMBL" id="MDU0259735.1"/>
    </source>
</evidence>
<evidence type="ECO:0000256" key="1">
    <source>
        <dbReference type="ARBA" id="ARBA00022722"/>
    </source>
</evidence>
<evidence type="ECO:0000256" key="3">
    <source>
        <dbReference type="ARBA" id="ARBA00022759"/>
    </source>
</evidence>
<dbReference type="Pfam" id="PF02265">
    <property type="entry name" value="S1-P1_nuclease"/>
    <property type="match status" value="1"/>
</dbReference>
<keyword evidence="6" id="KW-0325">Glycoprotein</keyword>
<dbReference type="GO" id="GO:0003676">
    <property type="term" value="F:nucleic acid binding"/>
    <property type="evidence" value="ECO:0007669"/>
    <property type="project" value="InterPro"/>
</dbReference>
<name>A0AAE4LL83_9BACT</name>
<dbReference type="CDD" id="cd11010">
    <property type="entry name" value="S1-P1_nuclease"/>
    <property type="match status" value="1"/>
</dbReference>
<organism evidence="7 8">
    <name type="scientific">Alistipes finegoldii</name>
    <dbReference type="NCBI Taxonomy" id="214856"/>
    <lineage>
        <taxon>Bacteria</taxon>
        <taxon>Pseudomonadati</taxon>
        <taxon>Bacteroidota</taxon>
        <taxon>Bacteroidia</taxon>
        <taxon>Bacteroidales</taxon>
        <taxon>Rikenellaceae</taxon>
        <taxon>Alistipes</taxon>
    </lineage>
</organism>
<dbReference type="GO" id="GO:0046872">
    <property type="term" value="F:metal ion binding"/>
    <property type="evidence" value="ECO:0007669"/>
    <property type="project" value="UniProtKB-KW"/>
</dbReference>
<evidence type="ECO:0000256" key="5">
    <source>
        <dbReference type="ARBA" id="ARBA00023157"/>
    </source>
</evidence>
<evidence type="ECO:0000256" key="4">
    <source>
        <dbReference type="ARBA" id="ARBA00022801"/>
    </source>
</evidence>
<gene>
    <name evidence="7" type="ORF">RVH17_06345</name>
</gene>
<reference evidence="7" key="1">
    <citation type="submission" date="2023-10" db="EMBL/GenBank/DDBJ databases">
        <title>Genome Sequence of the Bacteria from From Gut Wall in Crohn's Disease.</title>
        <authorList>
            <person name="Rodriguez-Palacios A."/>
        </authorList>
    </citation>
    <scope>NUCLEOTIDE SEQUENCE</scope>
    <source>
        <strain evidence="7">CavFT-hAR58</strain>
    </source>
</reference>
<dbReference type="EMBL" id="JAWDES010000005">
    <property type="protein sequence ID" value="MDU0259735.1"/>
    <property type="molecule type" value="Genomic_DNA"/>
</dbReference>
<keyword evidence="3" id="KW-0255">Endonuclease</keyword>
<evidence type="ECO:0000313" key="8">
    <source>
        <dbReference type="Proteomes" id="UP001181347"/>
    </source>
</evidence>
<dbReference type="InterPro" id="IPR003154">
    <property type="entry name" value="S1/P1nuclease"/>
</dbReference>
<dbReference type="SUPFAM" id="SSF48537">
    <property type="entry name" value="Phospholipase C/P1 nuclease"/>
    <property type="match status" value="1"/>
</dbReference>
<dbReference type="InterPro" id="IPR008947">
    <property type="entry name" value="PLipase_C/P1_nuclease_dom_sf"/>
</dbReference>